<evidence type="ECO:0000313" key="10">
    <source>
        <dbReference type="Proteomes" id="UP001153737"/>
    </source>
</evidence>
<dbReference type="InterPro" id="IPR029014">
    <property type="entry name" value="NiFe-Hase_large"/>
</dbReference>
<dbReference type="SUPFAM" id="SSF56762">
    <property type="entry name" value="HydB/Nqo4-like"/>
    <property type="match status" value="1"/>
</dbReference>
<evidence type="ECO:0000256" key="2">
    <source>
        <dbReference type="ARBA" id="ARBA00022448"/>
    </source>
</evidence>
<comment type="similarity">
    <text evidence="1 7">Belongs to the complex I 49 kDa subunit family.</text>
</comment>
<organism evidence="9 10">
    <name type="scientific">Phaedon cochleariae</name>
    <name type="common">Mustard beetle</name>
    <dbReference type="NCBI Taxonomy" id="80249"/>
    <lineage>
        <taxon>Eukaryota</taxon>
        <taxon>Metazoa</taxon>
        <taxon>Ecdysozoa</taxon>
        <taxon>Arthropoda</taxon>
        <taxon>Hexapoda</taxon>
        <taxon>Insecta</taxon>
        <taxon>Pterygota</taxon>
        <taxon>Neoptera</taxon>
        <taxon>Endopterygota</taxon>
        <taxon>Coleoptera</taxon>
        <taxon>Polyphaga</taxon>
        <taxon>Cucujiformia</taxon>
        <taxon>Chrysomeloidea</taxon>
        <taxon>Chrysomelidae</taxon>
        <taxon>Chrysomelinae</taxon>
        <taxon>Chrysomelini</taxon>
        <taxon>Phaedon</taxon>
    </lineage>
</organism>
<evidence type="ECO:0000256" key="7">
    <source>
        <dbReference type="RuleBase" id="RU003685"/>
    </source>
</evidence>
<dbReference type="InterPro" id="IPR022885">
    <property type="entry name" value="NDH1_su_D/H"/>
</dbReference>
<evidence type="ECO:0000256" key="1">
    <source>
        <dbReference type="ARBA" id="ARBA00005769"/>
    </source>
</evidence>
<evidence type="ECO:0000256" key="6">
    <source>
        <dbReference type="ARBA" id="ARBA00031562"/>
    </source>
</evidence>
<accession>A0A9P0DH59</accession>
<keyword evidence="3 7" id="KW-1278">Translocase</keyword>
<dbReference type="PANTHER" id="PTHR11993">
    <property type="entry name" value="NADH-UBIQUINONE OXIDOREDUCTASE 49 KDA SUBUNIT"/>
    <property type="match status" value="1"/>
</dbReference>
<sequence>MILAKLITPKNLNLCTSQFCRVLTIVRDAKTWYPDEEFFKQFDGPVMYPNEITSKWKVAPWNGKKRPKEMKVQNMVLNFGPAHPAAHGCLRMILMLDGEVVKRLDPHIGLLHRGTEKLIEYKTYTQALPYFDRLDYLSCLSNEHAFCLAVEKLLNIDIPRRGKYLRTLFSEITRLMNHLAATSFLALDVGAITPLFWFFEEREKLYEICERACGARMHAGYFRIGGVSQDIPIGLLHDIYEIVHKIPERIDEMEDVVTNNRLFVARTKGIGVIDAHEALNRGFSGPLLRASGIKWDLRKSQPYEVYDELEFDIPIGVNGDIYDRYLVRVHEMRQSCRLIEQCLNKMPTGEVKIDDHKISPPKRHEMKTSMESMIHHFKLFSQGFQVPPGETYTSIEHPKGEFGVYLVSDGSSIPYRCKIRAPGFIHLSGMDYLGKNSFLADVVAVLASIDVVFGDIDR</sequence>
<dbReference type="NCBIfam" id="TIGR01962">
    <property type="entry name" value="NuoD"/>
    <property type="match status" value="1"/>
</dbReference>
<dbReference type="OrthoDB" id="1009at2759"/>
<dbReference type="HAMAP" id="MF_01358">
    <property type="entry name" value="NDH1_NuoD"/>
    <property type="match status" value="1"/>
</dbReference>
<keyword evidence="2 7" id="KW-0813">Transport</keyword>
<dbReference type="PANTHER" id="PTHR11993:SF10">
    <property type="entry name" value="NADH DEHYDROGENASE [UBIQUINONE] IRON-SULFUR PROTEIN 2, MITOCHONDRIAL"/>
    <property type="match status" value="1"/>
</dbReference>
<dbReference type="PROSITE" id="PS00535">
    <property type="entry name" value="COMPLEX1_49K"/>
    <property type="match status" value="1"/>
</dbReference>
<dbReference type="InterPro" id="IPR001135">
    <property type="entry name" value="NADH_Q_OxRdtase_suD"/>
</dbReference>
<gene>
    <name evidence="9" type="ORF">PHAECO_LOCUS5612</name>
</gene>
<dbReference type="FunFam" id="1.10.645.10:FF:000005">
    <property type="entry name" value="NADH-quinone oxidoreductase subunit D"/>
    <property type="match status" value="1"/>
</dbReference>
<evidence type="ECO:0000313" key="9">
    <source>
        <dbReference type="EMBL" id="CAH1155070.1"/>
    </source>
</evidence>
<dbReference type="AlphaFoldDB" id="A0A9P0DH59"/>
<dbReference type="GO" id="GO:0005739">
    <property type="term" value="C:mitochondrion"/>
    <property type="evidence" value="ECO:0007669"/>
    <property type="project" value="GOC"/>
</dbReference>
<evidence type="ECO:0000256" key="3">
    <source>
        <dbReference type="ARBA" id="ARBA00022967"/>
    </source>
</evidence>
<evidence type="ECO:0000256" key="5">
    <source>
        <dbReference type="ARBA" id="ARBA00030505"/>
    </source>
</evidence>
<dbReference type="Pfam" id="PF00346">
    <property type="entry name" value="Complex1_49kDa"/>
    <property type="match status" value="1"/>
</dbReference>
<name>A0A9P0DH59_PHACE</name>
<evidence type="ECO:0000256" key="4">
    <source>
        <dbReference type="ARBA" id="ARBA00023027"/>
    </source>
</evidence>
<dbReference type="Gene3D" id="1.10.645.10">
    <property type="entry name" value="Cytochrome-c3 Hydrogenase, chain B"/>
    <property type="match status" value="1"/>
</dbReference>
<dbReference type="GO" id="GO:0048038">
    <property type="term" value="F:quinone binding"/>
    <property type="evidence" value="ECO:0007669"/>
    <property type="project" value="InterPro"/>
</dbReference>
<keyword evidence="10" id="KW-1185">Reference proteome</keyword>
<reference evidence="9" key="1">
    <citation type="submission" date="2022-01" db="EMBL/GenBank/DDBJ databases">
        <authorList>
            <person name="King R."/>
        </authorList>
    </citation>
    <scope>NUCLEOTIDE SEQUENCE</scope>
</reference>
<reference evidence="9" key="2">
    <citation type="submission" date="2022-10" db="EMBL/GenBank/DDBJ databases">
        <authorList>
            <consortium name="ENA_rothamsted_submissions"/>
            <consortium name="culmorum"/>
            <person name="King R."/>
        </authorList>
    </citation>
    <scope>NUCLEOTIDE SEQUENCE</scope>
</reference>
<protein>
    <recommendedName>
        <fullName evidence="5">Complex I-49kD</fullName>
    </recommendedName>
    <alternativeName>
        <fullName evidence="6">NADH-ubiquinone oxidoreductase 49 kDa subunit</fullName>
    </alternativeName>
</protein>
<keyword evidence="4 7" id="KW-0520">NAD</keyword>
<dbReference type="GO" id="GO:0051287">
    <property type="term" value="F:NAD binding"/>
    <property type="evidence" value="ECO:0007669"/>
    <property type="project" value="InterPro"/>
</dbReference>
<feature type="domain" description="NADH-quinone oxidoreductase subunit D" evidence="8">
    <location>
        <begin position="188"/>
        <end position="458"/>
    </location>
</feature>
<dbReference type="GO" id="GO:0016651">
    <property type="term" value="F:oxidoreductase activity, acting on NAD(P)H"/>
    <property type="evidence" value="ECO:0007669"/>
    <property type="project" value="InterPro"/>
</dbReference>
<evidence type="ECO:0000259" key="8">
    <source>
        <dbReference type="Pfam" id="PF00346"/>
    </source>
</evidence>
<dbReference type="EMBL" id="OU896723">
    <property type="protein sequence ID" value="CAH1155070.1"/>
    <property type="molecule type" value="Genomic_DNA"/>
</dbReference>
<dbReference type="InterPro" id="IPR014029">
    <property type="entry name" value="NADH_UbQ_OxRdtase_49kDa_CS"/>
</dbReference>
<proteinExistence type="inferred from homology"/>
<dbReference type="NCBIfam" id="NF004739">
    <property type="entry name" value="PRK06075.1"/>
    <property type="match status" value="1"/>
</dbReference>
<dbReference type="Proteomes" id="UP001153737">
    <property type="component" value="Chromosome 17"/>
</dbReference>
<dbReference type="GO" id="GO:0006120">
    <property type="term" value="P:mitochondrial electron transport, NADH to ubiquinone"/>
    <property type="evidence" value="ECO:0007669"/>
    <property type="project" value="TreeGrafter"/>
</dbReference>